<reference evidence="1" key="1">
    <citation type="journal article" date="2014" name="Front. Microbiol.">
        <title>High frequency of phylogenetically diverse reductive dehalogenase-homologous genes in deep subseafloor sedimentary metagenomes.</title>
        <authorList>
            <person name="Kawai M."/>
            <person name="Futagami T."/>
            <person name="Toyoda A."/>
            <person name="Takaki Y."/>
            <person name="Nishi S."/>
            <person name="Hori S."/>
            <person name="Arai W."/>
            <person name="Tsubouchi T."/>
            <person name="Morono Y."/>
            <person name="Uchiyama I."/>
            <person name="Ito T."/>
            <person name="Fujiyama A."/>
            <person name="Inagaki F."/>
            <person name="Takami H."/>
        </authorList>
    </citation>
    <scope>NUCLEOTIDE SEQUENCE</scope>
    <source>
        <strain evidence="1">Expedition CK06-06</strain>
    </source>
</reference>
<protein>
    <recommendedName>
        <fullName evidence="2">Proline--tRNA ligase</fullName>
    </recommendedName>
</protein>
<dbReference type="EMBL" id="BARS01036813">
    <property type="protein sequence ID" value="GAG19209.1"/>
    <property type="molecule type" value="Genomic_DNA"/>
</dbReference>
<name>X0VLJ9_9ZZZZ</name>
<dbReference type="InterPro" id="IPR045864">
    <property type="entry name" value="aa-tRNA-synth_II/BPL/LPL"/>
</dbReference>
<proteinExistence type="predicted"/>
<evidence type="ECO:0000313" key="1">
    <source>
        <dbReference type="EMBL" id="GAG19209.1"/>
    </source>
</evidence>
<dbReference type="Gene3D" id="3.30.930.10">
    <property type="entry name" value="Bira Bifunctional Protein, Domain 2"/>
    <property type="match status" value="1"/>
</dbReference>
<feature type="non-terminal residue" evidence="1">
    <location>
        <position position="56"/>
    </location>
</feature>
<sequence>MKWTQFFIPTSKEVPTDAVVPSHQLMIRAGIIRQVVAGAYTYLPLGYRALRKAENI</sequence>
<comment type="caution">
    <text evidence="1">The sequence shown here is derived from an EMBL/GenBank/DDBJ whole genome shotgun (WGS) entry which is preliminary data.</text>
</comment>
<accession>X0VLJ9</accession>
<dbReference type="SUPFAM" id="SSF55681">
    <property type="entry name" value="Class II aaRS and biotin synthetases"/>
    <property type="match status" value="1"/>
</dbReference>
<dbReference type="AlphaFoldDB" id="X0VLJ9"/>
<organism evidence="1">
    <name type="scientific">marine sediment metagenome</name>
    <dbReference type="NCBI Taxonomy" id="412755"/>
    <lineage>
        <taxon>unclassified sequences</taxon>
        <taxon>metagenomes</taxon>
        <taxon>ecological metagenomes</taxon>
    </lineage>
</organism>
<evidence type="ECO:0008006" key="2">
    <source>
        <dbReference type="Google" id="ProtNLM"/>
    </source>
</evidence>
<gene>
    <name evidence="1" type="ORF">S01H1_56529</name>
</gene>